<dbReference type="OMA" id="VKRFNHR"/>
<dbReference type="InterPro" id="IPR036322">
    <property type="entry name" value="WD40_repeat_dom_sf"/>
</dbReference>
<accession>G0W668</accession>
<proteinExistence type="predicted"/>
<organism evidence="1 2">
    <name type="scientific">Naumovozyma dairenensis (strain ATCC 10597 / BCRC 20456 / CBS 421 / NBRC 0211 / NRRL Y-12639)</name>
    <name type="common">Saccharomyces dairenensis</name>
    <dbReference type="NCBI Taxonomy" id="1071378"/>
    <lineage>
        <taxon>Eukaryota</taxon>
        <taxon>Fungi</taxon>
        <taxon>Dikarya</taxon>
        <taxon>Ascomycota</taxon>
        <taxon>Saccharomycotina</taxon>
        <taxon>Saccharomycetes</taxon>
        <taxon>Saccharomycetales</taxon>
        <taxon>Saccharomycetaceae</taxon>
        <taxon>Naumovozyma</taxon>
    </lineage>
</organism>
<sequence>MNTEYYEPVTIFRQPAINIKKNFRNSTYQNGIGHNKFQYNKSWQTNTSKMGGSSNLRKVSGDFNDYYTTKKLKSSYWNINHNTNENFNKTIPNSLSINDSTIILSNGDSKDNLKLYNLNSMNNDVNENKIKLQTLQSITVPGTPITTSATISLPHNNESPFILTGHQDGQVNLISTSLTEGNAKIIKRFNHSKYLTSISSRGSTSRCYKSQLDNILNKFESKPIRNLKFKNSNEFISLINDSMFIYDINENKTPKFLQNFPMIESFAINPYHDDVLALCGSDFDNAGISLLDLRKDNDNHTSNNLFTPKVMEPVTRCAINSKSCEWMDETKLFQSHNGIIKVWDIRQTNGETICEIEPNSHFKTGIITSIKYDSIEKKLYSCDEFNNLISWNLQHLEKVKKCVLSYGILPSYENIPYESEEVSECGNFILNSSMGKSEGRKNNSNMMMDYCYDINGLITVDFEELGVHQICDVKCSIQDDKEGYELVEPQLEGEYNIQEIDEDEDVTDSSNETLIFSESYDVSSMEAYEGLVDNNHDAMMVTKKMY</sequence>
<dbReference type="GO" id="GO:0001403">
    <property type="term" value="P:invasive growth in response to glucose limitation"/>
    <property type="evidence" value="ECO:0007669"/>
    <property type="project" value="EnsemblFungi"/>
</dbReference>
<dbReference type="Gene3D" id="2.130.10.10">
    <property type="entry name" value="YVTN repeat-like/Quinoprotein amine dehydrogenase"/>
    <property type="match status" value="1"/>
</dbReference>
<dbReference type="STRING" id="1071378.G0W668"/>
<dbReference type="InterPro" id="IPR015943">
    <property type="entry name" value="WD40/YVTN_repeat-like_dom_sf"/>
</dbReference>
<keyword evidence="2" id="KW-1185">Reference proteome</keyword>
<evidence type="ECO:0000313" key="1">
    <source>
        <dbReference type="EMBL" id="CCD23279.1"/>
    </source>
</evidence>
<dbReference type="Proteomes" id="UP000000689">
    <property type="component" value="Chromosome 2"/>
</dbReference>
<name>G0W668_NAUDC</name>
<protein>
    <recommendedName>
        <fullName evidence="3">Protein DSE1</fullName>
    </recommendedName>
</protein>
<evidence type="ECO:0008006" key="3">
    <source>
        <dbReference type="Google" id="ProtNLM"/>
    </source>
</evidence>
<dbReference type="HOGENOM" id="CLU_033098_0_0_1"/>
<dbReference type="EMBL" id="HE580268">
    <property type="protein sequence ID" value="CCD23279.1"/>
    <property type="molecule type" value="Genomic_DNA"/>
</dbReference>
<dbReference type="SUPFAM" id="SSF50978">
    <property type="entry name" value="WD40 repeat-like"/>
    <property type="match status" value="1"/>
</dbReference>
<dbReference type="OrthoDB" id="361494at2759"/>
<evidence type="ECO:0000313" key="2">
    <source>
        <dbReference type="Proteomes" id="UP000000689"/>
    </source>
</evidence>
<dbReference type="KEGG" id="ndi:NDAI_0B02440"/>
<dbReference type="AlphaFoldDB" id="G0W668"/>
<reference evidence="1 2" key="1">
    <citation type="journal article" date="2011" name="Proc. Natl. Acad. Sci. U.S.A.">
        <title>Evolutionary erosion of yeast sex chromosomes by mating-type switching accidents.</title>
        <authorList>
            <person name="Gordon J.L."/>
            <person name="Armisen D."/>
            <person name="Proux-Wera E."/>
            <person name="Oheigeartaigh S.S."/>
            <person name="Byrne K.P."/>
            <person name="Wolfe K.H."/>
        </authorList>
    </citation>
    <scope>NUCLEOTIDE SEQUENCE [LARGE SCALE GENOMIC DNA]</scope>
    <source>
        <strain evidence="2">ATCC 10597 / BCRC 20456 / CBS 421 / NBRC 0211 / NRRL Y-12639</strain>
    </source>
</reference>
<dbReference type="RefSeq" id="XP_003668522.1">
    <property type="nucleotide sequence ID" value="XM_003668474.1"/>
</dbReference>
<dbReference type="GO" id="GO:0010969">
    <property type="term" value="P:regulation of pheromone-dependent signal transduction involved in conjugation with cellular fusion"/>
    <property type="evidence" value="ECO:0007669"/>
    <property type="project" value="EnsemblFungi"/>
</dbReference>
<dbReference type="eggNOG" id="ENOG502QTST">
    <property type="taxonomic scope" value="Eukaryota"/>
</dbReference>
<dbReference type="GO" id="GO:0000920">
    <property type="term" value="P:septum digestion after cytokinesis"/>
    <property type="evidence" value="ECO:0007669"/>
    <property type="project" value="EnsemblFungi"/>
</dbReference>
<dbReference type="GeneID" id="11498108"/>
<dbReference type="GO" id="GO:0031683">
    <property type="term" value="F:G-protein beta/gamma-subunit complex binding"/>
    <property type="evidence" value="ECO:0007669"/>
    <property type="project" value="EnsemblFungi"/>
</dbReference>
<gene>
    <name evidence="1" type="primary">NDAI0B02440</name>
    <name evidence="1" type="ordered locus">NDAI_0B02440</name>
</gene>